<dbReference type="Proteomes" id="UP000199440">
    <property type="component" value="Unassembled WGS sequence"/>
</dbReference>
<gene>
    <name evidence="2" type="ORF">SAMN04488514_101238</name>
</gene>
<dbReference type="Gene3D" id="1.10.1200.10">
    <property type="entry name" value="ACP-like"/>
    <property type="match status" value="1"/>
</dbReference>
<sequence length="80" mass="9057">MIAKIANYIKQEIANEPLDNLGEQEDLLGSGIIDSMGMIRLISYLEQEFQVTIPAEDMVVENFMTLAHILEFLSKKKGEQ</sequence>
<organism evidence="2 3">
    <name type="scientific">Kriegella aquimaris</name>
    <dbReference type="NCBI Taxonomy" id="192904"/>
    <lineage>
        <taxon>Bacteria</taxon>
        <taxon>Pseudomonadati</taxon>
        <taxon>Bacteroidota</taxon>
        <taxon>Flavobacteriia</taxon>
        <taxon>Flavobacteriales</taxon>
        <taxon>Flavobacteriaceae</taxon>
        <taxon>Kriegella</taxon>
    </lineage>
</organism>
<reference evidence="2 3" key="1">
    <citation type="submission" date="2016-10" db="EMBL/GenBank/DDBJ databases">
        <authorList>
            <person name="de Groot N.N."/>
        </authorList>
    </citation>
    <scope>NUCLEOTIDE SEQUENCE [LARGE SCALE GENOMIC DNA]</scope>
    <source>
        <strain evidence="2 3">DSM 19886</strain>
    </source>
</reference>
<dbReference type="RefSeq" id="WP_089884459.1">
    <property type="nucleotide sequence ID" value="NZ_FNGV01000001.1"/>
</dbReference>
<evidence type="ECO:0000313" key="2">
    <source>
        <dbReference type="EMBL" id="SDL27516.1"/>
    </source>
</evidence>
<dbReference type="Pfam" id="PF00550">
    <property type="entry name" value="PP-binding"/>
    <property type="match status" value="1"/>
</dbReference>
<proteinExistence type="predicted"/>
<dbReference type="EMBL" id="FNGV01000001">
    <property type="protein sequence ID" value="SDL27516.1"/>
    <property type="molecule type" value="Genomic_DNA"/>
</dbReference>
<dbReference type="STRING" id="192904.SAMN04488514_101238"/>
<dbReference type="AlphaFoldDB" id="A0A1G9IR65"/>
<dbReference type="SUPFAM" id="SSF47336">
    <property type="entry name" value="ACP-like"/>
    <property type="match status" value="1"/>
</dbReference>
<name>A0A1G9IR65_9FLAO</name>
<accession>A0A1G9IR65</accession>
<dbReference type="InterPro" id="IPR036736">
    <property type="entry name" value="ACP-like_sf"/>
</dbReference>
<feature type="domain" description="Carrier" evidence="1">
    <location>
        <begin position="1"/>
        <end position="77"/>
    </location>
</feature>
<dbReference type="InterPro" id="IPR009081">
    <property type="entry name" value="PP-bd_ACP"/>
</dbReference>
<evidence type="ECO:0000313" key="3">
    <source>
        <dbReference type="Proteomes" id="UP000199440"/>
    </source>
</evidence>
<protein>
    <submittedName>
        <fullName evidence="2">Acyl carrier protein</fullName>
    </submittedName>
</protein>
<evidence type="ECO:0000259" key="1">
    <source>
        <dbReference type="PROSITE" id="PS50075"/>
    </source>
</evidence>
<keyword evidence="3" id="KW-1185">Reference proteome</keyword>
<dbReference type="OrthoDB" id="7875289at2"/>
<dbReference type="PROSITE" id="PS50075">
    <property type="entry name" value="CARRIER"/>
    <property type="match status" value="1"/>
</dbReference>